<keyword evidence="7" id="KW-0732">Signal</keyword>
<keyword evidence="5 6" id="KW-0408">Iron</keyword>
<dbReference type="AlphaFoldDB" id="A0A533ICT7"/>
<name>A0A533ICT7_PARDE</name>
<dbReference type="GO" id="GO:0046872">
    <property type="term" value="F:metal ion binding"/>
    <property type="evidence" value="ECO:0007669"/>
    <property type="project" value="UniProtKB-KW"/>
</dbReference>
<evidence type="ECO:0000256" key="5">
    <source>
        <dbReference type="ARBA" id="ARBA00023004"/>
    </source>
</evidence>
<dbReference type="GO" id="GO:0020037">
    <property type="term" value="F:heme binding"/>
    <property type="evidence" value="ECO:0007669"/>
    <property type="project" value="InterPro"/>
</dbReference>
<gene>
    <name evidence="9" type="ORF">DI616_04580</name>
</gene>
<dbReference type="GO" id="GO:0009055">
    <property type="term" value="F:electron transfer activity"/>
    <property type="evidence" value="ECO:0007669"/>
    <property type="project" value="InterPro"/>
</dbReference>
<keyword evidence="1" id="KW-0813">Transport</keyword>
<evidence type="ECO:0000259" key="8">
    <source>
        <dbReference type="PROSITE" id="PS51007"/>
    </source>
</evidence>
<feature type="signal peptide" evidence="7">
    <location>
        <begin position="1"/>
        <end position="20"/>
    </location>
</feature>
<organism evidence="9 10">
    <name type="scientific">Paracoccus denitrificans</name>
    <dbReference type="NCBI Taxonomy" id="266"/>
    <lineage>
        <taxon>Bacteria</taxon>
        <taxon>Pseudomonadati</taxon>
        <taxon>Pseudomonadota</taxon>
        <taxon>Alphaproteobacteria</taxon>
        <taxon>Rhodobacterales</taxon>
        <taxon>Paracoccaceae</taxon>
        <taxon>Paracoccus</taxon>
    </lineage>
</organism>
<evidence type="ECO:0000256" key="4">
    <source>
        <dbReference type="ARBA" id="ARBA00022982"/>
    </source>
</evidence>
<feature type="domain" description="Cytochrome c" evidence="8">
    <location>
        <begin position="26"/>
        <end position="142"/>
    </location>
</feature>
<evidence type="ECO:0000256" key="2">
    <source>
        <dbReference type="ARBA" id="ARBA00022617"/>
    </source>
</evidence>
<dbReference type="Proteomes" id="UP000315344">
    <property type="component" value="Unassembled WGS sequence"/>
</dbReference>
<dbReference type="PANTHER" id="PTHR11961">
    <property type="entry name" value="CYTOCHROME C"/>
    <property type="match status" value="1"/>
</dbReference>
<dbReference type="InterPro" id="IPR036909">
    <property type="entry name" value="Cyt_c-like_dom_sf"/>
</dbReference>
<keyword evidence="2 6" id="KW-0349">Heme</keyword>
<dbReference type="EMBL" id="VAFL01000003">
    <property type="protein sequence ID" value="TKW67602.1"/>
    <property type="molecule type" value="Genomic_DNA"/>
</dbReference>
<evidence type="ECO:0000256" key="7">
    <source>
        <dbReference type="SAM" id="SignalP"/>
    </source>
</evidence>
<evidence type="ECO:0000256" key="1">
    <source>
        <dbReference type="ARBA" id="ARBA00022448"/>
    </source>
</evidence>
<evidence type="ECO:0000256" key="6">
    <source>
        <dbReference type="PROSITE-ProRule" id="PRU00433"/>
    </source>
</evidence>
<sequence length="157" mass="16311">MKTRLLATLALIAFAGQTAAQDAAAGDAAKGEKEFNKCKACHMIQAPDGTAIVKGGRTGPNLYGIVGRPFATYPDYKYGDGILALAAANPGAVWDVNSLKAYVTDPTGYLDQHSGDPKAKSKMTFKLTRNQDDLVAYLLSVSPDAPAQPAPGGGAPQ</sequence>
<evidence type="ECO:0000313" key="9">
    <source>
        <dbReference type="EMBL" id="TKW67602.1"/>
    </source>
</evidence>
<accession>A0A533ICT7</accession>
<evidence type="ECO:0000256" key="3">
    <source>
        <dbReference type="ARBA" id="ARBA00022723"/>
    </source>
</evidence>
<keyword evidence="4" id="KW-0249">Electron transport</keyword>
<dbReference type="Gene3D" id="1.10.760.10">
    <property type="entry name" value="Cytochrome c-like domain"/>
    <property type="match status" value="1"/>
</dbReference>
<dbReference type="SUPFAM" id="SSF46626">
    <property type="entry name" value="Cytochrome c"/>
    <property type="match status" value="1"/>
</dbReference>
<proteinExistence type="predicted"/>
<feature type="chain" id="PRO_5022148846" evidence="7">
    <location>
        <begin position="21"/>
        <end position="157"/>
    </location>
</feature>
<dbReference type="InterPro" id="IPR009056">
    <property type="entry name" value="Cyt_c-like_dom"/>
</dbReference>
<keyword evidence="3 6" id="KW-0479">Metal-binding</keyword>
<comment type="caution">
    <text evidence="9">The sequence shown here is derived from an EMBL/GenBank/DDBJ whole genome shotgun (WGS) entry which is preliminary data.</text>
</comment>
<evidence type="ECO:0000313" key="10">
    <source>
        <dbReference type="Proteomes" id="UP000315344"/>
    </source>
</evidence>
<dbReference type="InterPro" id="IPR002327">
    <property type="entry name" value="Cyt_c_1A/1B"/>
</dbReference>
<protein>
    <submittedName>
        <fullName evidence="9">C-type cytochrome</fullName>
    </submittedName>
</protein>
<dbReference type="PROSITE" id="PS51007">
    <property type="entry name" value="CYTC"/>
    <property type="match status" value="1"/>
</dbReference>
<reference evidence="9 10" key="1">
    <citation type="journal article" date="2017" name="Nat. Commun.">
        <title>In situ click chemistry generation of cyclooxygenase-2 inhibitors.</title>
        <authorList>
            <person name="Bhardwaj A."/>
            <person name="Kaur J."/>
            <person name="Wuest M."/>
            <person name="Wuest F."/>
        </authorList>
    </citation>
    <scope>NUCLEOTIDE SEQUENCE [LARGE SCALE GENOMIC DNA]</scope>
    <source>
        <strain evidence="9">S2_012_000_R3_94</strain>
    </source>
</reference>